<dbReference type="EMBL" id="CAMXCT030006811">
    <property type="protein sequence ID" value="CAL4807750.1"/>
    <property type="molecule type" value="Genomic_DNA"/>
</dbReference>
<evidence type="ECO:0000313" key="2">
    <source>
        <dbReference type="EMBL" id="CAI4020438.1"/>
    </source>
</evidence>
<dbReference type="InterPro" id="IPR036691">
    <property type="entry name" value="Endo/exonu/phosph_ase_sf"/>
</dbReference>
<dbReference type="OrthoDB" id="415871at2759"/>
<reference evidence="3" key="2">
    <citation type="submission" date="2024-04" db="EMBL/GenBank/DDBJ databases">
        <authorList>
            <person name="Chen Y."/>
            <person name="Shah S."/>
            <person name="Dougan E. K."/>
            <person name="Thang M."/>
            <person name="Chan C."/>
        </authorList>
    </citation>
    <scope>NUCLEOTIDE SEQUENCE [LARGE SCALE GENOMIC DNA]</scope>
</reference>
<sequence>MYCKKISKATANGCSQCLITWQDCQDTTYVPPSKQQKYSQHQYSQQASGSNWDWNQYQDGSHTPRTPRGTKLEWQHPKSPRQGRGKGRGKGKKKEQMKGHQQQISQKGKVQEVGQEKGKGKTPTTPAGTMIPPEPPWTPSLNSATGLAPLPPPTEPPPTSEEGIILKELITALKKSPTEQDPEVKAIVQKTTLKEGQGAAQTLYTAVDDLTSAREALDCARLARHNLHIRWRNFLAEAVMRWQKHTADFQKEEKELTEHIEVARQALQHAVKKFEESKTELGDQVVDVDAEAEMNEGSEGADKDTMGAALQESLQTMSAQLVSLQASAEAMVTDEVNSNKRQRTDGGLGSGPSFSAGAGIPAGSPPAAAPAMQPFATKEKPPFGQPDKDDEEDETQFFLHEEPDSVQILFDAFLREGLIIGPRPRPLRLERHAITWIDDFRHLWADVMARNEVFAIRIVKPKPPQTRSANYACHIVIEQGITPRKAACLITALLEGEQMDALIQGAYSLPVIVREQTIIDAIEIEPQCEGRCRTITWGTVPIHLVEATEIVSGCSIRVRVTNPRSQFPICPEQEEPHFEDIALFQTSMSVSQTCGIHKSGGNTTQGDGAQFAFDTRAAEFRPGAWNIRAQPEHIQDLYAQWSQRAFAWEGEVAASRVMTWFVDHRNDFHCYQGRIVTLYEDFEDWERRIKQTWQDRLDSSVELEINIVTPLPPRIEYNIAAHVVLVQAPHAMWVTSLVSAIDPTIYGPEPRRAAITTHEHIAVEHLLVACNYDPDCLNPWSQVHCQVWYDRIQMQPGMPLPGRSGYGIELHVQRQFIVFAPVQPIQQDETSHLQTAIVRHKKIALSLEQSLDLESASVVPISLIDEAVNADFPDQVFLPDPIQADDIEKELALLGWKRHVYLLQGTGFALCVPVDWKCDAQKACYVYYPVGSCDRLVVTTNIQHLACLEVSSKPCKRLCHQRALMFNMSEVTLETRGMNWQIFLPKQRFLGSCFDVRPPNLPAMTTADCSQPKHRISRHHMALSLATCNVGSLFTSPDGYGGKLTYMRQQMKELQVNILGIQEARSSAGTSLAEDVIRLASGCDQGRFGVELWINTSQPIAYHGQRPCYIQKSHVQVVYADPRRLLVRMVHPCIDCHICVLHAPQSGRPLQERREWWAETNQILHAHTGSVSLYVLIDANAKTGRSCDAVVFDKDDHCSANTEFFREFLQERGLCLPCTSHIHQGTDHTWTAPDGQTQHRIDFVAIHIAELSFCTHSCVVEHFDLGNLHEDHRASALQLQWTQDRVIRPHSKSHIGRIDRNAITEKRNILDLQTVCASPWYEDVETHVQSFNIAMHSTLQAACPLHKQGKKKYYLTNEAWTLRAAKLHLRRRLQHARRQSSLDTLRLVLWAWKHQDDNQEYRHQTIEQHAAYVNTTLCITLHLNCRYYKITRQLKQVLQATKHTQLAKELDNVDEKTAAGSILQMLKPFIGPTNPKKQKKMGLPAVRKQDGRICATPDEAQARWIEFFSLMEGGRRLSHQEYRAIWRTNLQKFRAQEPFAVAITELPSLVELEAAFRRVATGKAIGLDGIPPELCKAKATELAKLTYSMLMKIFLHGQEAAEHKGGRLAIAWKNRGDPRDCETHRSLLISSHIGKTIHRALRQKHHGLYTAYMQTQQLGGRPKIPVGIPLHLSRAFLRWQHRLKRPTACIFLDLAEAFYRLIRPLALGGDISDDDLAVIAIRLGLDGDTLHHFHAQLQDPSALQQAGASPAVQRFLQALHSDTWFTIGPQHDVVRTSIGSRPGDSYADVVFGLLWAKLLRQYESALIKHDIIEVIPAFDLPCLFDDASEGGRDIPFVGPTWMDDLNVCIAADTNHGIESKTATALSILLDQCKTFHMEPNLRKGKTEVMFAFRGAHTRSFRRRYYSHQAGLPVVCESGTVCVSVVSRYLHLGGILHHRDVDRVEVTRRLAIAHQAFTAHRRVLFHNRHLMWEKRRELFTTLILSKLVYGLESWAMESQAVKTQFHRGVMNLYRRLLKVPHDLHLTDLQLLAKIGLPKPDELLRSSRLRYFGTLHRCGPATNWGLLAEDAAWIALLQDDFRWLWDQICNTTDLPDPVMHYPAWKDLITFHAPYWKKLIRRSVAHAIAQRQNYLVALELHQNVGKVLFDHSWVQSLPTDDKITMPTASYGCMQCQKRHLSHAGESVHMFKKHGRVAKARHLFAETHCPACLREYHTRAKVLAHLRIADSCRQQLIGKRMHCPLMPGVGSQEDRALEERLDRAQPFLQALGPHNQPIQRADFEAHDEQLFEDLYLALLDAQEDIALDTLMRQEICQHAVSWTVCQRTLLHFNEVFTPQDAEVLVFSFDKVRNCIQTLSNAEAWSFLGAACTREGRQLSNDVSVWEDWFTQMAYSQCNPQTPYRAMPRSLSRQKIILHAYAGRRRRGDIEWYIDEIAKSHPGIVIHVASVDIVIDENYGDIAKEATRNYWVGHILAGHVIGFLAGPPCNTWSRARHHVLADASGPRVVRTPDAPWGKDSLRLSELQQVCLGTLLLGFAFQCIVALALRSGVGFVEHPKDPEQIDLVSIWRLPILRALLDLPNVRLLHLAQGLFGAPSAKPTTLLVLGMPTLEAELHAHRVTTELPHGLSVGKDDFGQFKTAPLKEYPPAMCKGIASALCTDVISIECNDTTLPTDLVQRCIGMTNQFFGDFIGHDG</sequence>
<evidence type="ECO:0000313" key="4">
    <source>
        <dbReference type="EMBL" id="CAL4807750.1"/>
    </source>
</evidence>
<gene>
    <name evidence="2" type="ORF">C1SCF055_LOCUS44854</name>
</gene>
<dbReference type="Proteomes" id="UP001152797">
    <property type="component" value="Unassembled WGS sequence"/>
</dbReference>
<feature type="compositionally biased region" description="Basic residues" evidence="1">
    <location>
        <begin position="78"/>
        <end position="95"/>
    </location>
</feature>
<dbReference type="EMBL" id="CAMXCT010006811">
    <property type="protein sequence ID" value="CAI4020438.1"/>
    <property type="molecule type" value="Genomic_DNA"/>
</dbReference>
<feature type="compositionally biased region" description="Low complexity" evidence="1">
    <location>
        <begin position="33"/>
        <end position="50"/>
    </location>
</feature>
<dbReference type="PANTHER" id="PTHR47027:SF20">
    <property type="entry name" value="REVERSE TRANSCRIPTASE-LIKE PROTEIN WITH RNA-DIRECTED DNA POLYMERASE DOMAIN"/>
    <property type="match status" value="1"/>
</dbReference>
<dbReference type="PANTHER" id="PTHR47027">
    <property type="entry name" value="REVERSE TRANSCRIPTASE DOMAIN-CONTAINING PROTEIN"/>
    <property type="match status" value="1"/>
</dbReference>
<comment type="caution">
    <text evidence="2">The sequence shown here is derived from an EMBL/GenBank/DDBJ whole genome shotgun (WGS) entry which is preliminary data.</text>
</comment>
<dbReference type="Gene3D" id="3.60.10.10">
    <property type="entry name" value="Endonuclease/exonuclease/phosphatase"/>
    <property type="match status" value="1"/>
</dbReference>
<dbReference type="SUPFAM" id="SSF56219">
    <property type="entry name" value="DNase I-like"/>
    <property type="match status" value="1"/>
</dbReference>
<feature type="compositionally biased region" description="Pro residues" evidence="1">
    <location>
        <begin position="149"/>
        <end position="159"/>
    </location>
</feature>
<evidence type="ECO:0000313" key="3">
    <source>
        <dbReference type="EMBL" id="CAL1173813.1"/>
    </source>
</evidence>
<feature type="compositionally biased region" description="Polar residues" evidence="1">
    <location>
        <begin position="51"/>
        <end position="64"/>
    </location>
</feature>
<feature type="region of interest" description="Disordered" evidence="1">
    <location>
        <begin position="333"/>
        <end position="393"/>
    </location>
</feature>
<reference evidence="2" key="1">
    <citation type="submission" date="2022-10" db="EMBL/GenBank/DDBJ databases">
        <authorList>
            <person name="Chen Y."/>
            <person name="Dougan E. K."/>
            <person name="Chan C."/>
            <person name="Rhodes N."/>
            <person name="Thang M."/>
        </authorList>
    </citation>
    <scope>NUCLEOTIDE SEQUENCE</scope>
</reference>
<accession>A0A9P1M644</accession>
<feature type="compositionally biased region" description="Low complexity" evidence="1">
    <location>
        <begin position="351"/>
        <end position="362"/>
    </location>
</feature>
<evidence type="ECO:0000256" key="1">
    <source>
        <dbReference type="SAM" id="MobiDB-lite"/>
    </source>
</evidence>
<proteinExistence type="predicted"/>
<protein>
    <submittedName>
        <fullName evidence="4">RNase H type-1 domain-containing protein</fullName>
    </submittedName>
</protein>
<name>A0A9P1M644_9DINO</name>
<keyword evidence="5" id="KW-1185">Reference proteome</keyword>
<feature type="region of interest" description="Disordered" evidence="1">
    <location>
        <begin position="30"/>
        <end position="159"/>
    </location>
</feature>
<dbReference type="EMBL" id="CAMXCT020006811">
    <property type="protein sequence ID" value="CAL1173813.1"/>
    <property type="molecule type" value="Genomic_DNA"/>
</dbReference>
<evidence type="ECO:0000313" key="5">
    <source>
        <dbReference type="Proteomes" id="UP001152797"/>
    </source>
</evidence>
<organism evidence="2">
    <name type="scientific">Cladocopium goreaui</name>
    <dbReference type="NCBI Taxonomy" id="2562237"/>
    <lineage>
        <taxon>Eukaryota</taxon>
        <taxon>Sar</taxon>
        <taxon>Alveolata</taxon>
        <taxon>Dinophyceae</taxon>
        <taxon>Suessiales</taxon>
        <taxon>Symbiodiniaceae</taxon>
        <taxon>Cladocopium</taxon>
    </lineage>
</organism>